<name>A0ABS5YUZ6_9ACTN</name>
<dbReference type="InterPro" id="IPR036388">
    <property type="entry name" value="WH-like_DNA-bd_sf"/>
</dbReference>
<sequence length="177" mass="19488">MKQQKGSGGSERNAQFHDFVAAQRGQMLYTARLLAAGDAFLAEDLVQAALTKLYISWASFRRADNAAAYVRRALVNALMDERRRAGRFGRPVAELPERSTTTAVINDIDAELVAALRALPPRMRAVLVFRFVHELDVAQTAEALRCSPGTVKSQTARALVKLRAHLSFPQLEPQGAQ</sequence>
<keyword evidence="5" id="KW-0804">Transcription</keyword>
<keyword evidence="9" id="KW-1185">Reference proteome</keyword>
<evidence type="ECO:0000259" key="7">
    <source>
        <dbReference type="Pfam" id="PF08281"/>
    </source>
</evidence>
<keyword evidence="2" id="KW-0805">Transcription regulation</keyword>
<dbReference type="Gene3D" id="1.10.10.10">
    <property type="entry name" value="Winged helix-like DNA-binding domain superfamily/Winged helix DNA-binding domain"/>
    <property type="match status" value="1"/>
</dbReference>
<keyword evidence="3" id="KW-0731">Sigma factor</keyword>
<comment type="caution">
    <text evidence="8">The sequence shown here is derived from an EMBL/GenBank/DDBJ whole genome shotgun (WGS) entry which is preliminary data.</text>
</comment>
<gene>
    <name evidence="8" type="ORF">KOI35_26975</name>
</gene>
<organism evidence="8 9">
    <name type="scientific">Paractinoplanes bogorensis</name>
    <dbReference type="NCBI Taxonomy" id="1610840"/>
    <lineage>
        <taxon>Bacteria</taxon>
        <taxon>Bacillati</taxon>
        <taxon>Actinomycetota</taxon>
        <taxon>Actinomycetes</taxon>
        <taxon>Micromonosporales</taxon>
        <taxon>Micromonosporaceae</taxon>
        <taxon>Paractinoplanes</taxon>
    </lineage>
</organism>
<evidence type="ECO:0000259" key="6">
    <source>
        <dbReference type="Pfam" id="PF04542"/>
    </source>
</evidence>
<dbReference type="EMBL" id="JAHKKG010000008">
    <property type="protein sequence ID" value="MBU2667156.1"/>
    <property type="molecule type" value="Genomic_DNA"/>
</dbReference>
<dbReference type="InterPro" id="IPR007627">
    <property type="entry name" value="RNA_pol_sigma70_r2"/>
</dbReference>
<reference evidence="8 9" key="1">
    <citation type="submission" date="2021-06" db="EMBL/GenBank/DDBJ databases">
        <title>Actinoplanes lichenicola sp. nov., and Actinoplanes ovalisporus sp. nov., isolated from lichen in Thailand.</title>
        <authorList>
            <person name="Saeng-In P."/>
            <person name="Kanchanasin P."/>
            <person name="Yuki M."/>
            <person name="Kudo T."/>
            <person name="Ohkuma M."/>
            <person name="Phongsopitanun W."/>
            <person name="Tanasupawat S."/>
        </authorList>
    </citation>
    <scope>NUCLEOTIDE SEQUENCE [LARGE SCALE GENOMIC DNA]</scope>
    <source>
        <strain evidence="8 9">NBRC 110975</strain>
    </source>
</reference>
<dbReference type="Proteomes" id="UP001519654">
    <property type="component" value="Unassembled WGS sequence"/>
</dbReference>
<feature type="domain" description="RNA polymerase sigma factor 70 region 4 type 2" evidence="7">
    <location>
        <begin position="111"/>
        <end position="162"/>
    </location>
</feature>
<dbReference type="InterPro" id="IPR013325">
    <property type="entry name" value="RNA_pol_sigma_r2"/>
</dbReference>
<feature type="domain" description="RNA polymerase sigma-70 region 2" evidence="6">
    <location>
        <begin position="28"/>
        <end position="87"/>
    </location>
</feature>
<evidence type="ECO:0000256" key="5">
    <source>
        <dbReference type="ARBA" id="ARBA00023163"/>
    </source>
</evidence>
<accession>A0ABS5YUZ6</accession>
<dbReference type="SUPFAM" id="SSF88659">
    <property type="entry name" value="Sigma3 and sigma4 domains of RNA polymerase sigma factors"/>
    <property type="match status" value="1"/>
</dbReference>
<protein>
    <submittedName>
        <fullName evidence="8">SigE family RNA polymerase sigma factor</fullName>
    </submittedName>
</protein>
<dbReference type="PANTHER" id="PTHR43133:SF50">
    <property type="entry name" value="ECF RNA POLYMERASE SIGMA FACTOR SIGM"/>
    <property type="match status" value="1"/>
</dbReference>
<evidence type="ECO:0000256" key="4">
    <source>
        <dbReference type="ARBA" id="ARBA00023125"/>
    </source>
</evidence>
<evidence type="ECO:0000256" key="3">
    <source>
        <dbReference type="ARBA" id="ARBA00023082"/>
    </source>
</evidence>
<dbReference type="Pfam" id="PF08281">
    <property type="entry name" value="Sigma70_r4_2"/>
    <property type="match status" value="1"/>
</dbReference>
<dbReference type="SUPFAM" id="SSF88946">
    <property type="entry name" value="Sigma2 domain of RNA polymerase sigma factors"/>
    <property type="match status" value="1"/>
</dbReference>
<keyword evidence="4" id="KW-0238">DNA-binding</keyword>
<dbReference type="InterPro" id="IPR013249">
    <property type="entry name" value="RNA_pol_sigma70_r4_t2"/>
</dbReference>
<dbReference type="CDD" id="cd06171">
    <property type="entry name" value="Sigma70_r4"/>
    <property type="match status" value="1"/>
</dbReference>
<evidence type="ECO:0000313" key="9">
    <source>
        <dbReference type="Proteomes" id="UP001519654"/>
    </source>
</evidence>
<proteinExistence type="inferred from homology"/>
<dbReference type="Gene3D" id="1.10.1740.10">
    <property type="match status" value="1"/>
</dbReference>
<dbReference type="NCBIfam" id="TIGR02937">
    <property type="entry name" value="sigma70-ECF"/>
    <property type="match status" value="1"/>
</dbReference>
<evidence type="ECO:0000313" key="8">
    <source>
        <dbReference type="EMBL" id="MBU2667156.1"/>
    </source>
</evidence>
<comment type="similarity">
    <text evidence="1">Belongs to the sigma-70 factor family. ECF subfamily.</text>
</comment>
<dbReference type="InterPro" id="IPR039425">
    <property type="entry name" value="RNA_pol_sigma-70-like"/>
</dbReference>
<dbReference type="InterPro" id="IPR014284">
    <property type="entry name" value="RNA_pol_sigma-70_dom"/>
</dbReference>
<dbReference type="InterPro" id="IPR013324">
    <property type="entry name" value="RNA_pol_sigma_r3/r4-like"/>
</dbReference>
<evidence type="ECO:0000256" key="2">
    <source>
        <dbReference type="ARBA" id="ARBA00023015"/>
    </source>
</evidence>
<dbReference type="Pfam" id="PF04542">
    <property type="entry name" value="Sigma70_r2"/>
    <property type="match status" value="1"/>
</dbReference>
<dbReference type="PANTHER" id="PTHR43133">
    <property type="entry name" value="RNA POLYMERASE ECF-TYPE SIGMA FACTO"/>
    <property type="match status" value="1"/>
</dbReference>
<evidence type="ECO:0000256" key="1">
    <source>
        <dbReference type="ARBA" id="ARBA00010641"/>
    </source>
</evidence>